<organism evidence="1 2">
    <name type="scientific">Micromonospora coxensis</name>
    <dbReference type="NCBI Taxonomy" id="356852"/>
    <lineage>
        <taxon>Bacteria</taxon>
        <taxon>Bacillati</taxon>
        <taxon>Actinomycetota</taxon>
        <taxon>Actinomycetes</taxon>
        <taxon>Micromonosporales</taxon>
        <taxon>Micromonosporaceae</taxon>
        <taxon>Micromonospora</taxon>
    </lineage>
</organism>
<gene>
    <name evidence="1" type="ORF">GA0070614_2615</name>
</gene>
<accession>A0A1C5ID41</accession>
<reference evidence="2" key="1">
    <citation type="submission" date="2016-06" db="EMBL/GenBank/DDBJ databases">
        <authorList>
            <person name="Varghese N."/>
            <person name="Submissions Spin"/>
        </authorList>
    </citation>
    <scope>NUCLEOTIDE SEQUENCE [LARGE SCALE GENOMIC DNA]</scope>
    <source>
        <strain evidence="2">DSM 45161</strain>
    </source>
</reference>
<dbReference type="AlphaFoldDB" id="A0A1C5ID41"/>
<keyword evidence="2" id="KW-1185">Reference proteome</keyword>
<evidence type="ECO:0000313" key="1">
    <source>
        <dbReference type="EMBL" id="SCG56270.1"/>
    </source>
</evidence>
<evidence type="ECO:0000313" key="2">
    <source>
        <dbReference type="Proteomes" id="UP000198215"/>
    </source>
</evidence>
<dbReference type="Proteomes" id="UP000198215">
    <property type="component" value="Chromosome I"/>
</dbReference>
<dbReference type="EMBL" id="LT607753">
    <property type="protein sequence ID" value="SCG56270.1"/>
    <property type="molecule type" value="Genomic_DNA"/>
</dbReference>
<proteinExistence type="predicted"/>
<protein>
    <submittedName>
        <fullName evidence="1">Uncharacterized protein</fullName>
    </submittedName>
</protein>
<sequence length="38" mass="4054">MRNGLSSVPIAGSAVLDGRHADRIAAWRQALARTAHRA</sequence>
<name>A0A1C5ID41_9ACTN</name>